<evidence type="ECO:0000313" key="2">
    <source>
        <dbReference type="EMBL" id="TVM25660.1"/>
    </source>
</evidence>
<comment type="caution">
    <text evidence="2">The sequence shown here is derived from an EMBL/GenBank/DDBJ whole genome shotgun (WGS) entry which is preliminary data.</text>
</comment>
<dbReference type="RefSeq" id="WP_144307617.1">
    <property type="nucleotide sequence ID" value="NZ_QMIF01000265.1"/>
</dbReference>
<proteinExistence type="predicted"/>
<evidence type="ECO:0000259" key="1">
    <source>
        <dbReference type="PROSITE" id="PS50234"/>
    </source>
</evidence>
<dbReference type="InterPro" id="IPR036465">
    <property type="entry name" value="vWFA_dom_sf"/>
</dbReference>
<dbReference type="AlphaFoldDB" id="A0A6P1ZAY9"/>
<dbReference type="Proteomes" id="UP000434052">
    <property type="component" value="Unassembled WGS sequence"/>
</dbReference>
<dbReference type="Gene3D" id="3.40.50.410">
    <property type="entry name" value="von Willebrand factor, type A domain"/>
    <property type="match status" value="1"/>
</dbReference>
<gene>
    <name evidence="2" type="ORF">DQK91_23065</name>
</gene>
<dbReference type="PANTHER" id="PTHR10579">
    <property type="entry name" value="CALCIUM-ACTIVATED CHLORIDE CHANNEL REGULATOR"/>
    <property type="match status" value="1"/>
</dbReference>
<feature type="non-terminal residue" evidence="2">
    <location>
        <position position="178"/>
    </location>
</feature>
<dbReference type="Pfam" id="PF13519">
    <property type="entry name" value="VWA_2"/>
    <property type="match status" value="1"/>
</dbReference>
<accession>A0A6P1ZAY9</accession>
<dbReference type="InterPro" id="IPR051266">
    <property type="entry name" value="CLCR"/>
</dbReference>
<dbReference type="OrthoDB" id="571198at2"/>
<evidence type="ECO:0000313" key="3">
    <source>
        <dbReference type="Proteomes" id="UP000434052"/>
    </source>
</evidence>
<dbReference type="PROSITE" id="PS50234">
    <property type="entry name" value="VWFA"/>
    <property type="match status" value="1"/>
</dbReference>
<feature type="domain" description="VWFA" evidence="1">
    <location>
        <begin position="75"/>
        <end position="163"/>
    </location>
</feature>
<protein>
    <recommendedName>
        <fullName evidence="1">VWFA domain-containing protein</fullName>
    </recommendedName>
</protein>
<dbReference type="EMBL" id="QMIF01000265">
    <property type="protein sequence ID" value="TVM25660.1"/>
    <property type="molecule type" value="Genomic_DNA"/>
</dbReference>
<dbReference type="InterPro" id="IPR002035">
    <property type="entry name" value="VWF_A"/>
</dbReference>
<organism evidence="2 3">
    <name type="scientific">Oceanidesulfovibrio marinus</name>
    <dbReference type="NCBI Taxonomy" id="370038"/>
    <lineage>
        <taxon>Bacteria</taxon>
        <taxon>Pseudomonadati</taxon>
        <taxon>Thermodesulfobacteriota</taxon>
        <taxon>Desulfovibrionia</taxon>
        <taxon>Desulfovibrionales</taxon>
        <taxon>Desulfovibrionaceae</taxon>
        <taxon>Oceanidesulfovibrio</taxon>
    </lineage>
</organism>
<name>A0A6P1ZAY9_9BACT</name>
<sequence length="178" mass="18726">FTAALAVGPGAPASVLSSVTTPDASFTEGPLELGASLTRIKVAVGSDRRFSLALTFFAPDTYPDDRPAPVEKPVDLVVGLDRSGSMRGAKINDARKALALLVDTLSPRDRLGLVSYADGLQVHTPPIQSTAVNRSRRQQAVLRIVAGGNNNLGSCLRNYLSQLRKVAMLADDAPLSCA</sequence>
<dbReference type="PANTHER" id="PTHR10579:SF43">
    <property type="entry name" value="ZINC FINGER (C3HC4-TYPE RING FINGER) FAMILY PROTEIN"/>
    <property type="match status" value="1"/>
</dbReference>
<feature type="non-terminal residue" evidence="2">
    <location>
        <position position="1"/>
    </location>
</feature>
<dbReference type="SUPFAM" id="SSF53300">
    <property type="entry name" value="vWA-like"/>
    <property type="match status" value="1"/>
</dbReference>
<reference evidence="2 3" key="1">
    <citation type="submission" date="2018-06" db="EMBL/GenBank/DDBJ databases">
        <title>Complete genome of Desulfovibrio marinus P48SEP.</title>
        <authorList>
            <person name="Crispim J.S."/>
            <person name="Vidigal P.M.P."/>
            <person name="Silva L.C.F."/>
            <person name="Araujo L.C."/>
            <person name="Laguardia C.N."/>
            <person name="Dias R.S."/>
            <person name="Sousa M.P."/>
            <person name="Paula S.O."/>
            <person name="Silva C."/>
        </authorList>
    </citation>
    <scope>NUCLEOTIDE SEQUENCE [LARGE SCALE GENOMIC DNA]</scope>
    <source>
        <strain evidence="2 3">P48SEP</strain>
    </source>
</reference>